<reference evidence="2" key="1">
    <citation type="submission" date="2022-02" db="EMBL/GenBank/DDBJ databases">
        <authorList>
            <person name="King R."/>
        </authorList>
    </citation>
    <scope>NUCLEOTIDE SEQUENCE</scope>
</reference>
<keyword evidence="1" id="KW-1133">Transmembrane helix</keyword>
<dbReference type="AlphaFoldDB" id="A0A9P0JA52"/>
<proteinExistence type="predicted"/>
<dbReference type="EMBL" id="OU899037">
    <property type="protein sequence ID" value="CAH1736050.1"/>
    <property type="molecule type" value="Genomic_DNA"/>
</dbReference>
<protein>
    <submittedName>
        <fullName evidence="2">Uncharacterized protein</fullName>
    </submittedName>
</protein>
<organism evidence="2 3">
    <name type="scientific">Aphis gossypii</name>
    <name type="common">Cotton aphid</name>
    <dbReference type="NCBI Taxonomy" id="80765"/>
    <lineage>
        <taxon>Eukaryota</taxon>
        <taxon>Metazoa</taxon>
        <taxon>Ecdysozoa</taxon>
        <taxon>Arthropoda</taxon>
        <taxon>Hexapoda</taxon>
        <taxon>Insecta</taxon>
        <taxon>Pterygota</taxon>
        <taxon>Neoptera</taxon>
        <taxon>Paraneoptera</taxon>
        <taxon>Hemiptera</taxon>
        <taxon>Sternorrhyncha</taxon>
        <taxon>Aphidomorpha</taxon>
        <taxon>Aphidoidea</taxon>
        <taxon>Aphididae</taxon>
        <taxon>Aphidini</taxon>
        <taxon>Aphis</taxon>
        <taxon>Aphis</taxon>
    </lineage>
</organism>
<sequence length="192" mass="21181">MTPAVQGYIYGHCKSYLYSTIRAQLRPYTVRRRKKRTTRQCHRTTRTRATRSEFPTHVAGVLRSPGPPPVGKYVRPVENARVTVRDASTALAGACACACARVRRHISAASFSRTIETDNVGQRAGTIYCCVVISSRAVRLIKTLNDASAVYIIVVVAAAVFVFAVGIFARTTTTTTGKWRSRSSRPPPPPRR</sequence>
<evidence type="ECO:0000313" key="2">
    <source>
        <dbReference type="EMBL" id="CAH1736050.1"/>
    </source>
</evidence>
<keyword evidence="1" id="KW-0812">Transmembrane</keyword>
<feature type="transmembrane region" description="Helical" evidence="1">
    <location>
        <begin position="149"/>
        <end position="169"/>
    </location>
</feature>
<reference evidence="2" key="2">
    <citation type="submission" date="2022-10" db="EMBL/GenBank/DDBJ databases">
        <authorList>
            <consortium name="ENA_rothamsted_submissions"/>
            <consortium name="culmorum"/>
            <person name="King R."/>
        </authorList>
    </citation>
    <scope>NUCLEOTIDE SEQUENCE</scope>
</reference>
<evidence type="ECO:0000256" key="1">
    <source>
        <dbReference type="SAM" id="Phobius"/>
    </source>
</evidence>
<accession>A0A9P0JA52</accession>
<keyword evidence="1" id="KW-0472">Membrane</keyword>
<keyword evidence="3" id="KW-1185">Reference proteome</keyword>
<evidence type="ECO:0000313" key="3">
    <source>
        <dbReference type="Proteomes" id="UP001154329"/>
    </source>
</evidence>
<gene>
    <name evidence="2" type="ORF">APHIGO_LOCUS9868</name>
</gene>
<dbReference type="Proteomes" id="UP001154329">
    <property type="component" value="Chromosome 4"/>
</dbReference>
<name>A0A9P0JA52_APHGO</name>